<dbReference type="AlphaFoldDB" id="A0A8D8Z317"/>
<dbReference type="EMBL" id="HBUF01096079">
    <property type="protein sequence ID" value="CAG6636845.1"/>
    <property type="molecule type" value="Transcribed_RNA"/>
</dbReference>
<accession>A0A8D8Z317</accession>
<name>A0A8D8Z317_9HEMI</name>
<reference evidence="1" key="1">
    <citation type="submission" date="2021-05" db="EMBL/GenBank/DDBJ databases">
        <authorList>
            <person name="Alioto T."/>
            <person name="Alioto T."/>
            <person name="Gomez Garrido J."/>
        </authorList>
    </citation>
    <scope>NUCLEOTIDE SEQUENCE</scope>
</reference>
<dbReference type="EMBL" id="HBUF01579792">
    <property type="protein sequence ID" value="CAG6769742.1"/>
    <property type="molecule type" value="Transcribed_RNA"/>
</dbReference>
<sequence length="101" mass="11564">MRWVVQNGPLKRVQELTGLALSCSRQTDSLRYHTPSFILNCPFQFVQGLTVISRFDDPRYSIKIVPLWSLNTDAMIFSSEIVVLTFLAGDEKVFQRGIKKV</sequence>
<protein>
    <submittedName>
        <fullName evidence="1">Uncharacterized protein</fullName>
    </submittedName>
</protein>
<dbReference type="EMBL" id="HBUF01268674">
    <property type="protein sequence ID" value="CAG6684704.1"/>
    <property type="molecule type" value="Transcribed_RNA"/>
</dbReference>
<dbReference type="EMBL" id="HBUF01409988">
    <property type="protein sequence ID" value="CAG6738862.1"/>
    <property type="molecule type" value="Transcribed_RNA"/>
</dbReference>
<evidence type="ECO:0000313" key="1">
    <source>
        <dbReference type="EMBL" id="CAG6738862.1"/>
    </source>
</evidence>
<organism evidence="1">
    <name type="scientific">Cacopsylla melanoneura</name>
    <dbReference type="NCBI Taxonomy" id="428564"/>
    <lineage>
        <taxon>Eukaryota</taxon>
        <taxon>Metazoa</taxon>
        <taxon>Ecdysozoa</taxon>
        <taxon>Arthropoda</taxon>
        <taxon>Hexapoda</taxon>
        <taxon>Insecta</taxon>
        <taxon>Pterygota</taxon>
        <taxon>Neoptera</taxon>
        <taxon>Paraneoptera</taxon>
        <taxon>Hemiptera</taxon>
        <taxon>Sternorrhyncha</taxon>
        <taxon>Psylloidea</taxon>
        <taxon>Psyllidae</taxon>
        <taxon>Psyllinae</taxon>
        <taxon>Cacopsylla</taxon>
    </lineage>
</organism>
<proteinExistence type="predicted"/>